<dbReference type="Gene3D" id="3.40.50.1110">
    <property type="entry name" value="SGNH hydrolase"/>
    <property type="match status" value="2"/>
</dbReference>
<feature type="signal peptide" evidence="1">
    <location>
        <begin position="1"/>
        <end position="25"/>
    </location>
</feature>
<dbReference type="InterPro" id="IPR052762">
    <property type="entry name" value="PCW_deacetylase/CE"/>
</dbReference>
<dbReference type="Pfam" id="PF13472">
    <property type="entry name" value="Lipase_GDSL_2"/>
    <property type="match status" value="1"/>
</dbReference>
<keyword evidence="1" id="KW-0732">Signal</keyword>
<reference evidence="4 5" key="1">
    <citation type="journal article" date="2022" name="IScience">
        <title>An ultrasensitive nanofiber-based assay for enzymatic hydrolysis and deep-sea microbial degradation of cellulose.</title>
        <authorList>
            <person name="Tsudome M."/>
            <person name="Tachioka M."/>
            <person name="Miyazaki M."/>
            <person name="Uchimura K."/>
            <person name="Tsuda M."/>
            <person name="Takaki Y."/>
            <person name="Deguchi S."/>
        </authorList>
    </citation>
    <scope>NUCLEOTIDE SEQUENCE [LARGE SCALE GENOMIC DNA]</scope>
    <source>
        <strain evidence="4 5">GE09</strain>
    </source>
</reference>
<dbReference type="Pfam" id="PF17996">
    <property type="entry name" value="CE2_N"/>
    <property type="match status" value="1"/>
</dbReference>
<accession>A0AAN2BM00</accession>
<dbReference type="InterPro" id="IPR040794">
    <property type="entry name" value="CE2_N"/>
</dbReference>
<dbReference type="Gene3D" id="2.60.120.260">
    <property type="entry name" value="Galactose-binding domain-like"/>
    <property type="match status" value="1"/>
</dbReference>
<dbReference type="InterPro" id="IPR013830">
    <property type="entry name" value="SGNH_hydro"/>
</dbReference>
<feature type="domain" description="SGNH hydrolase-type esterase" evidence="2">
    <location>
        <begin position="77"/>
        <end position="241"/>
    </location>
</feature>
<evidence type="ECO:0000259" key="3">
    <source>
        <dbReference type="Pfam" id="PF17996"/>
    </source>
</evidence>
<feature type="domain" description="Carbohydrate esterase 2 N-terminal" evidence="3">
    <location>
        <begin position="276"/>
        <end position="383"/>
    </location>
</feature>
<proteinExistence type="predicted"/>
<dbReference type="GO" id="GO:0008422">
    <property type="term" value="F:beta-glucosidase activity"/>
    <property type="evidence" value="ECO:0007669"/>
    <property type="project" value="UniProtKB-EC"/>
</dbReference>
<sequence>MALAFRFFCLLGLAAALMACQTTPAKPVSNPPTQITPAAIKPVPRTKEFSWMSVSRWYQMHSEDVAAAQQKSVELLFVGDSITESWGWGEGRSEVYQQYFGDFNAANFAVGGDMTQNLLWRLQHNTKGQLQPTAIVMMIGVNNFLHEQHAPEDVISGIKANLTQLQHNYPNAKILVIGVLPFFKNADNPSRQQVIEVNRAVAQLADNTHIFHVNVNADFLDDNGEIPATLMADYIHPTAAGLEIIAKSVAPIITPWIQQARKNALTVTAADPRIQVMGRSAVSDDNARIVGYPGVTFQLRSNAERVTLFGKSEYGNSYFSVQIDDQPERLIKLPAKAEDIVLLEGNTNHKEHTITLLHRSETWHGISTLYDFTLHHGELLTPPTLAKRKLLIIGDSITCGQAADRQANLDKDACQTGNHWWGARQSYGMLLADKLNTQVQLVCYGGKGLVRTWQGVSDGVNAPEFYDYAVPKDGQLLPWDQSQYYPDLAIIALGTNDFSASAGTPPAESLYVERYNSFIQKIQKDHGNIPVVITDGPLLNGQTKSLLQGYLQKVESQNSNVHFIAANTYPGDSCEFHPNAEQHSAIANDLTPVIKNIMAW</sequence>
<dbReference type="PROSITE" id="PS51257">
    <property type="entry name" value="PROKAR_LIPOPROTEIN"/>
    <property type="match status" value="1"/>
</dbReference>
<protein>
    <submittedName>
        <fullName evidence="4">Beta-glucosidase</fullName>
        <ecNumber evidence="4">3.2.1.21</ecNumber>
    </submittedName>
</protein>
<dbReference type="SUPFAM" id="SSF52266">
    <property type="entry name" value="SGNH hydrolase"/>
    <property type="match status" value="2"/>
</dbReference>
<name>A0AAN2BM00_9GAMM</name>
<keyword evidence="5" id="KW-1185">Reference proteome</keyword>
<evidence type="ECO:0000313" key="4">
    <source>
        <dbReference type="EMBL" id="BCD99634.1"/>
    </source>
</evidence>
<dbReference type="Pfam" id="PF00657">
    <property type="entry name" value="Lipase_GDSL"/>
    <property type="match status" value="1"/>
</dbReference>
<dbReference type="RefSeq" id="WP_236984901.1">
    <property type="nucleotide sequence ID" value="NZ_AP023086.1"/>
</dbReference>
<dbReference type="InterPro" id="IPR001087">
    <property type="entry name" value="GDSL"/>
</dbReference>
<dbReference type="EMBL" id="AP023086">
    <property type="protein sequence ID" value="BCD99634.1"/>
    <property type="molecule type" value="Genomic_DNA"/>
</dbReference>
<evidence type="ECO:0000259" key="2">
    <source>
        <dbReference type="Pfam" id="PF13472"/>
    </source>
</evidence>
<dbReference type="EC" id="3.2.1.21" evidence="4"/>
<dbReference type="PANTHER" id="PTHR37834">
    <property type="entry name" value="GDSL-LIKE LIPASE/ACYLHYDROLASE DOMAIN PROTEIN (AFU_ORTHOLOGUE AFUA_2G00620)"/>
    <property type="match status" value="1"/>
</dbReference>
<keyword evidence="4" id="KW-0378">Hydrolase</keyword>
<dbReference type="GO" id="GO:0016788">
    <property type="term" value="F:hydrolase activity, acting on ester bonds"/>
    <property type="evidence" value="ECO:0007669"/>
    <property type="project" value="InterPro"/>
</dbReference>
<dbReference type="KEGG" id="marq:MARGE09_P3836"/>
<gene>
    <name evidence="4" type="ORF">MARGE09_P3836</name>
</gene>
<dbReference type="InterPro" id="IPR036514">
    <property type="entry name" value="SGNH_hydro_sf"/>
</dbReference>
<feature type="chain" id="PRO_5042918264" evidence="1">
    <location>
        <begin position="26"/>
        <end position="600"/>
    </location>
</feature>
<dbReference type="PANTHER" id="PTHR37834:SF2">
    <property type="entry name" value="ESTERASE, SGNH HYDROLASE-TYPE"/>
    <property type="match status" value="1"/>
</dbReference>
<dbReference type="AlphaFoldDB" id="A0AAN2BM00"/>
<dbReference type="Proteomes" id="UP001320119">
    <property type="component" value="Chromosome"/>
</dbReference>
<keyword evidence="4" id="KW-0326">Glycosidase</keyword>
<evidence type="ECO:0000256" key="1">
    <source>
        <dbReference type="SAM" id="SignalP"/>
    </source>
</evidence>
<organism evidence="4 5">
    <name type="scientific">Marinagarivorans cellulosilyticus</name>
    <dbReference type="NCBI Taxonomy" id="2721545"/>
    <lineage>
        <taxon>Bacteria</taxon>
        <taxon>Pseudomonadati</taxon>
        <taxon>Pseudomonadota</taxon>
        <taxon>Gammaproteobacteria</taxon>
        <taxon>Cellvibrionales</taxon>
        <taxon>Cellvibrionaceae</taxon>
        <taxon>Marinagarivorans</taxon>
    </lineage>
</organism>
<evidence type="ECO:0000313" key="5">
    <source>
        <dbReference type="Proteomes" id="UP001320119"/>
    </source>
</evidence>